<keyword evidence="3" id="KW-1185">Reference proteome</keyword>
<dbReference type="InterPro" id="IPR021314">
    <property type="entry name" value="DUF2911"/>
</dbReference>
<name>A0ABT8RIP5_9BACT</name>
<evidence type="ECO:0000313" key="2">
    <source>
        <dbReference type="EMBL" id="MDO1451048.1"/>
    </source>
</evidence>
<dbReference type="EMBL" id="JAUKPO010000041">
    <property type="protein sequence ID" value="MDO1451048.1"/>
    <property type="molecule type" value="Genomic_DNA"/>
</dbReference>
<accession>A0ABT8RIP5</accession>
<feature type="chain" id="PRO_5045448872" evidence="1">
    <location>
        <begin position="25"/>
        <end position="382"/>
    </location>
</feature>
<protein>
    <submittedName>
        <fullName evidence="2">DUF2911 domain-containing protein</fullName>
    </submittedName>
</protein>
<dbReference type="InterPro" id="IPR011990">
    <property type="entry name" value="TPR-like_helical_dom_sf"/>
</dbReference>
<evidence type="ECO:0000256" key="1">
    <source>
        <dbReference type="SAM" id="SignalP"/>
    </source>
</evidence>
<dbReference type="Pfam" id="PF11138">
    <property type="entry name" value="DUF2911"/>
    <property type="match status" value="1"/>
</dbReference>
<proteinExistence type="predicted"/>
<gene>
    <name evidence="2" type="ORF">Q0590_32540</name>
</gene>
<dbReference type="SUPFAM" id="SSF48452">
    <property type="entry name" value="TPR-like"/>
    <property type="match status" value="1"/>
</dbReference>
<dbReference type="RefSeq" id="WP_302041848.1">
    <property type="nucleotide sequence ID" value="NZ_JAUKPO010000041.1"/>
</dbReference>
<comment type="caution">
    <text evidence="2">The sequence shown here is derived from an EMBL/GenBank/DDBJ whole genome shotgun (WGS) entry which is preliminary data.</text>
</comment>
<evidence type="ECO:0000313" key="3">
    <source>
        <dbReference type="Proteomes" id="UP001168528"/>
    </source>
</evidence>
<keyword evidence="1" id="KW-0732">Signal</keyword>
<sequence>MKRNTQIPLLAALFLILITTQSWAQSLTLPPSGDNQKSMVTQYIGSLAHVTITYNSPDVTGPNGEDRTGKIWGEVAHYGLVKQGFGPDQPAPWRAGANENTTISFSHDVTVQGKPIKAGTYGLHMLVQKEGPWTLILSNNSTAWGSYFYEEKDDALRVEVTPEESEHHEWLTYEFIDRRPTFTTVALFWEKKKVPFKIEVPNMTEVYMTNLRKELQSDKGFSWQAWNQAANYALLNNANLEEALTWANTAITATYIGQENFTTLQTKGMILDKMGRTAEAKEVMAKAINHPTASALQIHAYGRQLLMAGKKQDALEIFKLNAKRYPKTWPVNVGLARGYSAVGEYSKALKHAKLAANEAPDKLNKDTMQAAVEKLQKNQDIN</sequence>
<organism evidence="2 3">
    <name type="scientific">Rhodocytophaga aerolata</name>
    <dbReference type="NCBI Taxonomy" id="455078"/>
    <lineage>
        <taxon>Bacteria</taxon>
        <taxon>Pseudomonadati</taxon>
        <taxon>Bacteroidota</taxon>
        <taxon>Cytophagia</taxon>
        <taxon>Cytophagales</taxon>
        <taxon>Rhodocytophagaceae</taxon>
        <taxon>Rhodocytophaga</taxon>
    </lineage>
</organism>
<reference evidence="2" key="1">
    <citation type="submission" date="2023-07" db="EMBL/GenBank/DDBJ databases">
        <title>The genome sequence of Rhodocytophaga aerolata KACC 12507.</title>
        <authorList>
            <person name="Zhang X."/>
        </authorList>
    </citation>
    <scope>NUCLEOTIDE SEQUENCE</scope>
    <source>
        <strain evidence="2">KACC 12507</strain>
    </source>
</reference>
<dbReference type="Proteomes" id="UP001168528">
    <property type="component" value="Unassembled WGS sequence"/>
</dbReference>
<feature type="signal peptide" evidence="1">
    <location>
        <begin position="1"/>
        <end position="24"/>
    </location>
</feature>
<dbReference type="Gene3D" id="1.25.40.10">
    <property type="entry name" value="Tetratricopeptide repeat domain"/>
    <property type="match status" value="1"/>
</dbReference>